<sequence length="148" mass="16039">MSVRNTTTTTTASAATSSQPNIGKNRSSSSTIIAASTVASFIVLLIASILLFFKITKILRSRRELKRRQEALRRAGARGGMNDADLKSQQRARNGSTRGRNAFEENEWEGTPVSPELAGCNSAMKPEPDVEKSGIKSEAGVRIFGLWP</sequence>
<feature type="transmembrane region" description="Helical" evidence="2">
    <location>
        <begin position="32"/>
        <end position="53"/>
    </location>
</feature>
<protein>
    <submittedName>
        <fullName evidence="3">BZ3500_MvSof-1268-A1-R1_Chr2-2g04910 protein</fullName>
    </submittedName>
</protein>
<dbReference type="EMBL" id="FMWP01000010">
    <property type="protein sequence ID" value="SCZ87444.1"/>
    <property type="molecule type" value="Genomic_DNA"/>
</dbReference>
<evidence type="ECO:0000313" key="3">
    <source>
        <dbReference type="EMBL" id="SCZ87444.1"/>
    </source>
</evidence>
<dbReference type="Proteomes" id="UP000249723">
    <property type="component" value="Unassembled WGS sequence"/>
</dbReference>
<keyword evidence="2" id="KW-1133">Transmembrane helix</keyword>
<evidence type="ECO:0000256" key="1">
    <source>
        <dbReference type="SAM" id="MobiDB-lite"/>
    </source>
</evidence>
<keyword evidence="2" id="KW-0812">Transmembrane</keyword>
<gene>
    <name evidence="3" type="ORF">BZ3500_MVSOF-1268-A1-R1_CHR2-2G04910</name>
</gene>
<feature type="compositionally biased region" description="Low complexity" evidence="1">
    <location>
        <begin position="1"/>
        <end position="18"/>
    </location>
</feature>
<name>A0A2X0M755_9BASI</name>
<keyword evidence="4" id="KW-1185">Reference proteome</keyword>
<dbReference type="OrthoDB" id="2580004at2759"/>
<reference evidence="4" key="1">
    <citation type="submission" date="2016-10" db="EMBL/GenBank/DDBJ databases">
        <authorList>
            <person name="Jeantristanb JTB J.-T."/>
            <person name="Ricardo R."/>
        </authorList>
    </citation>
    <scope>NUCLEOTIDE SEQUENCE [LARGE SCALE GENOMIC DNA]</scope>
</reference>
<organism evidence="3 4">
    <name type="scientific">Microbotryum saponariae</name>
    <dbReference type="NCBI Taxonomy" id="289078"/>
    <lineage>
        <taxon>Eukaryota</taxon>
        <taxon>Fungi</taxon>
        <taxon>Dikarya</taxon>
        <taxon>Basidiomycota</taxon>
        <taxon>Pucciniomycotina</taxon>
        <taxon>Microbotryomycetes</taxon>
        <taxon>Microbotryales</taxon>
        <taxon>Microbotryaceae</taxon>
        <taxon>Microbotryum</taxon>
    </lineage>
</organism>
<evidence type="ECO:0000256" key="2">
    <source>
        <dbReference type="SAM" id="Phobius"/>
    </source>
</evidence>
<accession>A0A2X0M755</accession>
<proteinExistence type="predicted"/>
<feature type="region of interest" description="Disordered" evidence="1">
    <location>
        <begin position="70"/>
        <end position="133"/>
    </location>
</feature>
<evidence type="ECO:0000313" key="4">
    <source>
        <dbReference type="Proteomes" id="UP000249723"/>
    </source>
</evidence>
<dbReference type="AlphaFoldDB" id="A0A2X0M755"/>
<feature type="compositionally biased region" description="Polar residues" evidence="1">
    <location>
        <begin position="87"/>
        <end position="99"/>
    </location>
</feature>
<keyword evidence="2" id="KW-0472">Membrane</keyword>
<feature type="region of interest" description="Disordered" evidence="1">
    <location>
        <begin position="1"/>
        <end position="27"/>
    </location>
</feature>